<comment type="caution">
    <text evidence="1">The sequence shown here is derived from an EMBL/GenBank/DDBJ whole genome shotgun (WGS) entry which is preliminary data.</text>
</comment>
<sequence length="81" mass="9288">MQCVRVRMSGFAGLSVEKKHEVCADNNLKVQYVIEQVEKNTGMHIDRDEIMIMCNDRQLYIDENVPNECMEILIFPLALGG</sequence>
<evidence type="ECO:0008006" key="2">
    <source>
        <dbReference type="Google" id="ProtNLM"/>
    </source>
</evidence>
<reference evidence="1" key="1">
    <citation type="journal article" date="2020" name="mSystems">
        <title>Genome- and Community-Level Interaction Insights into Carbon Utilization and Element Cycling Functions of Hydrothermarchaeota in Hydrothermal Sediment.</title>
        <authorList>
            <person name="Zhou Z."/>
            <person name="Liu Y."/>
            <person name="Xu W."/>
            <person name="Pan J."/>
            <person name="Luo Z.H."/>
            <person name="Li M."/>
        </authorList>
    </citation>
    <scope>NUCLEOTIDE SEQUENCE [LARGE SCALE GENOMIC DNA]</scope>
    <source>
        <strain evidence="1">SpSt-16</strain>
    </source>
</reference>
<organism evidence="1">
    <name type="scientific">Ignisphaera aggregans</name>
    <dbReference type="NCBI Taxonomy" id="334771"/>
    <lineage>
        <taxon>Archaea</taxon>
        <taxon>Thermoproteota</taxon>
        <taxon>Thermoprotei</taxon>
        <taxon>Desulfurococcales</taxon>
        <taxon>Desulfurococcaceae</taxon>
        <taxon>Ignisphaera</taxon>
    </lineage>
</organism>
<name>A0A7C2ZPS9_9CREN</name>
<evidence type="ECO:0000313" key="1">
    <source>
        <dbReference type="EMBL" id="HEW52824.1"/>
    </source>
</evidence>
<dbReference type="EMBL" id="DSGT01000003">
    <property type="protein sequence ID" value="HEW52824.1"/>
    <property type="molecule type" value="Genomic_DNA"/>
</dbReference>
<dbReference type="AlphaFoldDB" id="A0A7C2ZPS9"/>
<protein>
    <recommendedName>
        <fullName evidence="2">MoaD/ThiS family protein</fullName>
    </recommendedName>
</protein>
<accession>A0A7C2ZPS9</accession>
<gene>
    <name evidence="1" type="ORF">ENO77_01440</name>
</gene>
<proteinExistence type="predicted"/>